<dbReference type="PANTHER" id="PTHR36933:SF1">
    <property type="entry name" value="SLL0788 PROTEIN"/>
    <property type="match status" value="1"/>
</dbReference>
<dbReference type="InterPro" id="IPR005183">
    <property type="entry name" value="DUF305_CopM-like"/>
</dbReference>
<protein>
    <submittedName>
        <fullName evidence="4">Uncharacterized protein (DUF305 family)</fullName>
    </submittedName>
</protein>
<dbReference type="Proteomes" id="UP000545493">
    <property type="component" value="Unassembled WGS sequence"/>
</dbReference>
<dbReference type="EMBL" id="JAAOYM010000001">
    <property type="protein sequence ID" value="NIJ12603.1"/>
    <property type="molecule type" value="Genomic_DNA"/>
</dbReference>
<sequence length="196" mass="21082">MKKILIGAGTAAVLALTTACGGNGDTPSADTNPATTSAATEQSSHNDSDIMFAQQMIPHHEQAVDMAELALRHATDPVVKDLAKRIKGAQDPEIQQLAGMLRKWGAPGESDMPGMDHGSMSEPGTMSDQEMEQLEQASGSEFDVMWTRMMIRHHQGAVEMAKTELREGSDAEAKALARRIVDAQEAEIREMTGLLP</sequence>
<comment type="caution">
    <text evidence="4">The sequence shown here is derived from an EMBL/GenBank/DDBJ whole genome shotgun (WGS) entry which is preliminary data.</text>
</comment>
<gene>
    <name evidence="4" type="ORF">FHU38_002947</name>
</gene>
<feature type="signal peptide" evidence="2">
    <location>
        <begin position="1"/>
        <end position="21"/>
    </location>
</feature>
<dbReference type="Pfam" id="PF03713">
    <property type="entry name" value="DUF305"/>
    <property type="match status" value="1"/>
</dbReference>
<dbReference type="InterPro" id="IPR012347">
    <property type="entry name" value="Ferritin-like"/>
</dbReference>
<reference evidence="4 5" key="1">
    <citation type="submission" date="2020-03" db="EMBL/GenBank/DDBJ databases">
        <title>Sequencing the genomes of 1000 actinobacteria strains.</title>
        <authorList>
            <person name="Klenk H.-P."/>
        </authorList>
    </citation>
    <scope>NUCLEOTIDE SEQUENCE [LARGE SCALE GENOMIC DNA]</scope>
    <source>
        <strain evidence="4 5">DSM 45685</strain>
    </source>
</reference>
<evidence type="ECO:0000313" key="5">
    <source>
        <dbReference type="Proteomes" id="UP000545493"/>
    </source>
</evidence>
<proteinExistence type="predicted"/>
<feature type="domain" description="DUF305" evidence="3">
    <location>
        <begin position="49"/>
        <end position="194"/>
    </location>
</feature>
<dbReference type="PROSITE" id="PS51257">
    <property type="entry name" value="PROKAR_LIPOPROTEIN"/>
    <property type="match status" value="1"/>
</dbReference>
<evidence type="ECO:0000259" key="3">
    <source>
        <dbReference type="Pfam" id="PF03713"/>
    </source>
</evidence>
<keyword evidence="5" id="KW-1185">Reference proteome</keyword>
<dbReference type="RefSeq" id="WP_167171589.1">
    <property type="nucleotide sequence ID" value="NZ_JAAOYM010000001.1"/>
</dbReference>
<feature type="compositionally biased region" description="Polar residues" evidence="1">
    <location>
        <begin position="25"/>
        <end position="45"/>
    </location>
</feature>
<dbReference type="AlphaFoldDB" id="A0A7X5UQZ1"/>
<feature type="region of interest" description="Disordered" evidence="1">
    <location>
        <begin position="24"/>
        <end position="45"/>
    </location>
</feature>
<feature type="chain" id="PRO_5038787304" evidence="2">
    <location>
        <begin position="22"/>
        <end position="196"/>
    </location>
</feature>
<evidence type="ECO:0000256" key="1">
    <source>
        <dbReference type="SAM" id="MobiDB-lite"/>
    </source>
</evidence>
<dbReference type="Gene3D" id="1.20.1260.10">
    <property type="match status" value="1"/>
</dbReference>
<organism evidence="4 5">
    <name type="scientific">Saccharomonospora amisosensis</name>
    <dbReference type="NCBI Taxonomy" id="1128677"/>
    <lineage>
        <taxon>Bacteria</taxon>
        <taxon>Bacillati</taxon>
        <taxon>Actinomycetota</taxon>
        <taxon>Actinomycetes</taxon>
        <taxon>Pseudonocardiales</taxon>
        <taxon>Pseudonocardiaceae</taxon>
        <taxon>Saccharomonospora</taxon>
    </lineage>
</organism>
<dbReference type="PANTHER" id="PTHR36933">
    <property type="entry name" value="SLL0788 PROTEIN"/>
    <property type="match status" value="1"/>
</dbReference>
<evidence type="ECO:0000256" key="2">
    <source>
        <dbReference type="SAM" id="SignalP"/>
    </source>
</evidence>
<evidence type="ECO:0000313" key="4">
    <source>
        <dbReference type="EMBL" id="NIJ12603.1"/>
    </source>
</evidence>
<accession>A0A7X5UQZ1</accession>
<keyword evidence="2" id="KW-0732">Signal</keyword>
<name>A0A7X5UQZ1_9PSEU</name>